<evidence type="ECO:0000256" key="9">
    <source>
        <dbReference type="SAM" id="SignalP"/>
    </source>
</evidence>
<dbReference type="Pfam" id="PF02321">
    <property type="entry name" value="OEP"/>
    <property type="match status" value="2"/>
</dbReference>
<dbReference type="Proteomes" id="UP000007383">
    <property type="component" value="Chromosome"/>
</dbReference>
<dbReference type="HOGENOM" id="CLU_603935_0_0_12"/>
<comment type="similarity">
    <text evidence="2">Belongs to the outer membrane factor (OMF) (TC 1.B.17) family.</text>
</comment>
<keyword evidence="3" id="KW-0813">Transport</keyword>
<dbReference type="PANTHER" id="PTHR30026:SF20">
    <property type="entry name" value="OUTER MEMBRANE PROTEIN TOLC"/>
    <property type="match status" value="1"/>
</dbReference>
<dbReference type="GO" id="GO:0009279">
    <property type="term" value="C:cell outer membrane"/>
    <property type="evidence" value="ECO:0007669"/>
    <property type="project" value="UniProtKB-SubCell"/>
</dbReference>
<dbReference type="KEGG" id="sfc:Spiaf_0099"/>
<evidence type="ECO:0000256" key="4">
    <source>
        <dbReference type="ARBA" id="ARBA00022452"/>
    </source>
</evidence>
<feature type="coiled-coil region" evidence="8">
    <location>
        <begin position="239"/>
        <end position="266"/>
    </location>
</feature>
<sequence length="491" mass="53975">MPRDGTRLWRGILLAAVTGLACAGLPAAAEVADAAVTADAADEAYATYTGDGHDLTLQTALQLAEQRSHGLQRAAAAVEGAAAGADAARAQRLPQVSATVSATLLSDPPEGVRIRRGSLGSTEAPGTTFPVPLPDEDVVLVPDAERTFYRLEGVLEQPLFTWGKLSRGERVAVLDRDLADIELQQSRRELRRDTMQAYYGTRFAADAVTVLRNAEAIAEQILADRELALEVGTVNQEDLLEARAELQELRMQRRRAEQALASAETGLGTLLQQPITATRLVSDFPDRPELPPEAGLYQQALSDSHDLELLRGRLQQARLGTEVEQRSSMWRPDVALQLQLEAGGQRLPPQANWYDSWDVGVNLTLAGRFGVYDGGAQAAAVRQAESRERQLQASIAELRDGLAYEVRLRREEVVARREEHELNRLRLELAEERARNARVSFENDLITRAEERGAQILLELARLSQLRSRYQLEQAYIELDFLTGSLPGSAP</sequence>
<keyword evidence="9" id="KW-0732">Signal</keyword>
<dbReference type="AlphaFoldDB" id="H9UFB5"/>
<feature type="signal peptide" evidence="9">
    <location>
        <begin position="1"/>
        <end position="23"/>
    </location>
</feature>
<dbReference type="EMBL" id="CP003282">
    <property type="protein sequence ID" value="AFG36208.1"/>
    <property type="molecule type" value="Genomic_DNA"/>
</dbReference>
<keyword evidence="11" id="KW-1185">Reference proteome</keyword>
<dbReference type="PROSITE" id="PS51257">
    <property type="entry name" value="PROKAR_LIPOPROTEIN"/>
    <property type="match status" value="1"/>
</dbReference>
<evidence type="ECO:0000256" key="5">
    <source>
        <dbReference type="ARBA" id="ARBA00022692"/>
    </source>
</evidence>
<dbReference type="InterPro" id="IPR003423">
    <property type="entry name" value="OMP_efflux"/>
</dbReference>
<evidence type="ECO:0000256" key="8">
    <source>
        <dbReference type="SAM" id="Coils"/>
    </source>
</evidence>
<dbReference type="InterPro" id="IPR051906">
    <property type="entry name" value="TolC-like"/>
</dbReference>
<accession>H9UFB5</accession>
<evidence type="ECO:0000313" key="10">
    <source>
        <dbReference type="EMBL" id="AFG36208.1"/>
    </source>
</evidence>
<keyword evidence="6" id="KW-0472">Membrane</keyword>
<evidence type="ECO:0000256" key="6">
    <source>
        <dbReference type="ARBA" id="ARBA00023136"/>
    </source>
</evidence>
<reference evidence="11" key="1">
    <citation type="journal article" date="2013" name="Stand. Genomic Sci.">
        <title>Complete genome sequence of the halophilic bacterium Spirochaeta africana type strain (Z-7692(T)) from the alkaline Lake Magadi in the East African Rift.</title>
        <authorList>
            <person name="Liolos K."/>
            <person name="Abt B."/>
            <person name="Scheuner C."/>
            <person name="Teshima H."/>
            <person name="Held B."/>
            <person name="Lapidus A."/>
            <person name="Nolan M."/>
            <person name="Lucas S."/>
            <person name="Deshpande S."/>
            <person name="Cheng J.F."/>
            <person name="Tapia R."/>
            <person name="Goodwin L.A."/>
            <person name="Pitluck S."/>
            <person name="Pagani I."/>
            <person name="Ivanova N."/>
            <person name="Mavromatis K."/>
            <person name="Mikhailova N."/>
            <person name="Huntemann M."/>
            <person name="Pati A."/>
            <person name="Chen A."/>
            <person name="Palaniappan K."/>
            <person name="Land M."/>
            <person name="Rohde M."/>
            <person name="Tindall B.J."/>
            <person name="Detter J.C."/>
            <person name="Goker M."/>
            <person name="Bristow J."/>
            <person name="Eisen J.A."/>
            <person name="Markowitz V."/>
            <person name="Hugenholtz P."/>
            <person name="Woyke T."/>
            <person name="Klenk H.P."/>
            <person name="Kyrpides N.C."/>
        </authorList>
    </citation>
    <scope>NUCLEOTIDE SEQUENCE</scope>
    <source>
        <strain evidence="11">ATCC 700263 / DSM 8902 / Z-7692</strain>
    </source>
</reference>
<comment type="subcellular location">
    <subcellularLocation>
        <location evidence="1">Cell outer membrane</location>
    </subcellularLocation>
</comment>
<evidence type="ECO:0000256" key="3">
    <source>
        <dbReference type="ARBA" id="ARBA00022448"/>
    </source>
</evidence>
<feature type="chain" id="PRO_5003622715" evidence="9">
    <location>
        <begin position="24"/>
        <end position="491"/>
    </location>
</feature>
<dbReference type="PATRIC" id="fig|889378.3.peg.102"/>
<evidence type="ECO:0000256" key="1">
    <source>
        <dbReference type="ARBA" id="ARBA00004442"/>
    </source>
</evidence>
<evidence type="ECO:0000313" key="11">
    <source>
        <dbReference type="Proteomes" id="UP000007383"/>
    </source>
</evidence>
<proteinExistence type="inferred from homology"/>
<dbReference type="SUPFAM" id="SSF56954">
    <property type="entry name" value="Outer membrane efflux proteins (OEP)"/>
    <property type="match status" value="1"/>
</dbReference>
<dbReference type="Gene3D" id="1.20.1600.10">
    <property type="entry name" value="Outer membrane efflux proteins (OEP)"/>
    <property type="match status" value="1"/>
</dbReference>
<dbReference type="GO" id="GO:0015288">
    <property type="term" value="F:porin activity"/>
    <property type="evidence" value="ECO:0007669"/>
    <property type="project" value="TreeGrafter"/>
</dbReference>
<keyword evidence="7" id="KW-0998">Cell outer membrane</keyword>
<dbReference type="STRING" id="889378.Spiaf_0099"/>
<dbReference type="GO" id="GO:0015562">
    <property type="term" value="F:efflux transmembrane transporter activity"/>
    <property type="evidence" value="ECO:0007669"/>
    <property type="project" value="InterPro"/>
</dbReference>
<gene>
    <name evidence="10" type="ordered locus">Spiaf_0099</name>
</gene>
<dbReference type="GO" id="GO:1990281">
    <property type="term" value="C:efflux pump complex"/>
    <property type="evidence" value="ECO:0007669"/>
    <property type="project" value="TreeGrafter"/>
</dbReference>
<keyword evidence="8" id="KW-0175">Coiled coil</keyword>
<dbReference type="eggNOG" id="COG1538">
    <property type="taxonomic scope" value="Bacteria"/>
</dbReference>
<keyword evidence="4" id="KW-1134">Transmembrane beta strand</keyword>
<organism evidence="10 11">
    <name type="scientific">Spirochaeta africana (strain ATCC 700263 / DSM 8902 / Z-7692)</name>
    <dbReference type="NCBI Taxonomy" id="889378"/>
    <lineage>
        <taxon>Bacteria</taxon>
        <taxon>Pseudomonadati</taxon>
        <taxon>Spirochaetota</taxon>
        <taxon>Spirochaetia</taxon>
        <taxon>Spirochaetales</taxon>
        <taxon>Spirochaetaceae</taxon>
        <taxon>Spirochaeta</taxon>
    </lineage>
</organism>
<keyword evidence="5" id="KW-0812">Transmembrane</keyword>
<feature type="coiled-coil region" evidence="8">
    <location>
        <begin position="381"/>
        <end position="435"/>
    </location>
</feature>
<evidence type="ECO:0000256" key="7">
    <source>
        <dbReference type="ARBA" id="ARBA00023237"/>
    </source>
</evidence>
<dbReference type="RefSeq" id="WP_014454206.1">
    <property type="nucleotide sequence ID" value="NC_017098.1"/>
</dbReference>
<dbReference type="PANTHER" id="PTHR30026">
    <property type="entry name" value="OUTER MEMBRANE PROTEIN TOLC"/>
    <property type="match status" value="1"/>
</dbReference>
<name>H9UFB5_SPIAZ</name>
<protein>
    <submittedName>
        <fullName evidence="10">Outer membrane protein</fullName>
    </submittedName>
</protein>
<evidence type="ECO:0000256" key="2">
    <source>
        <dbReference type="ARBA" id="ARBA00007613"/>
    </source>
</evidence>